<dbReference type="EMBL" id="SJKC01000007">
    <property type="protein sequence ID" value="TCC30916.1"/>
    <property type="molecule type" value="Genomic_DNA"/>
</dbReference>
<dbReference type="InterPro" id="IPR023401">
    <property type="entry name" value="ODC_N"/>
</dbReference>
<comment type="caution">
    <text evidence="1">The sequence shown here is derived from an EMBL/GenBank/DDBJ whole genome shotgun (WGS) entry which is preliminary data.</text>
</comment>
<dbReference type="Proteomes" id="UP000294225">
    <property type="component" value="Unassembled WGS sequence"/>
</dbReference>
<dbReference type="Gene3D" id="3.40.50.720">
    <property type="entry name" value="NAD(P)-binding Rossmann-like Domain"/>
    <property type="match status" value="1"/>
</dbReference>
<gene>
    <name evidence="1" type="ORF">E0H92_38095</name>
</gene>
<dbReference type="GO" id="GO:0005737">
    <property type="term" value="C:cytoplasm"/>
    <property type="evidence" value="ECO:0007669"/>
    <property type="project" value="TreeGrafter"/>
</dbReference>
<dbReference type="PANTHER" id="PTHR13812:SF19">
    <property type="entry name" value="KETIMINE REDUCTASE MU-CRYSTALLIN"/>
    <property type="match status" value="1"/>
</dbReference>
<dbReference type="PANTHER" id="PTHR13812">
    <property type="entry name" value="KETIMINE REDUCTASE MU-CRYSTALLIN"/>
    <property type="match status" value="1"/>
</dbReference>
<name>A0A4R0II79_9ACTN</name>
<dbReference type="AlphaFoldDB" id="A0A4R0II79"/>
<evidence type="ECO:0000313" key="1">
    <source>
        <dbReference type="EMBL" id="TCC30916.1"/>
    </source>
</evidence>
<accession>A0A4R0II79</accession>
<organism evidence="1 2">
    <name type="scientific">Kribbella speibonae</name>
    <dbReference type="NCBI Taxonomy" id="1572660"/>
    <lineage>
        <taxon>Bacteria</taxon>
        <taxon>Bacillati</taxon>
        <taxon>Actinomycetota</taxon>
        <taxon>Actinomycetes</taxon>
        <taxon>Propionibacteriales</taxon>
        <taxon>Kribbellaceae</taxon>
        <taxon>Kribbella</taxon>
    </lineage>
</organism>
<dbReference type="SUPFAM" id="SSF51735">
    <property type="entry name" value="NAD(P)-binding Rossmann-fold domains"/>
    <property type="match status" value="1"/>
</dbReference>
<dbReference type="Pfam" id="PF02423">
    <property type="entry name" value="OCD_Mu_crystall"/>
    <property type="match status" value="1"/>
</dbReference>
<evidence type="ECO:0000313" key="2">
    <source>
        <dbReference type="Proteomes" id="UP000294225"/>
    </source>
</evidence>
<reference evidence="1 2" key="1">
    <citation type="submission" date="2019-02" db="EMBL/GenBank/DDBJ databases">
        <title>Kribbella capetownensis sp. nov. and Kribbella speibonae sp. nov., isolated from soil.</title>
        <authorList>
            <person name="Curtis S.M."/>
            <person name="Norton I."/>
            <person name="Everest G.J."/>
            <person name="Meyers P.R."/>
        </authorList>
    </citation>
    <scope>NUCLEOTIDE SEQUENCE [LARGE SCALE GENOMIC DNA]</scope>
    <source>
        <strain evidence="1 2">YM55</strain>
    </source>
</reference>
<dbReference type="InterPro" id="IPR036291">
    <property type="entry name" value="NAD(P)-bd_dom_sf"/>
</dbReference>
<protein>
    <submittedName>
        <fullName evidence="1">Ornithine cyclodeaminase family protein</fullName>
    </submittedName>
</protein>
<dbReference type="PIRSF" id="PIRSF001439">
    <property type="entry name" value="CryM"/>
    <property type="match status" value="1"/>
</dbReference>
<dbReference type="RefSeq" id="WP_131499711.1">
    <property type="nucleotide sequence ID" value="NZ_SJKC01000007.1"/>
</dbReference>
<dbReference type="Gene3D" id="3.30.1780.10">
    <property type="entry name" value="ornithine cyclodeaminase, domain 1"/>
    <property type="match status" value="1"/>
</dbReference>
<sequence length="314" mass="32425">MADSIRFIDRAALERTLSWTQAIDALDNALVSGAAPGNTPPRTFVEMSGGQLILMPGEVGPQVGVKVVSVSPGNAARGLPRIQGVHIAFDGPTLRPVAVIDAESLTLRRTASVSALAVRRLSTADSNSLLVFGTGPQASSHALAINAVRPLKQVVVVGRRVEAVATLVDSLEGEGLPARAGTPEDVANVDLVACCTTATEPLFDSNLLRPEATVVAVGSHEPAVREVDTNLVRRATVVVESRGSALGQAGDIILAIADGVPENHAITADLHELATGRLAITAGAPRLFKSVGEAWCDVVTATAALHAISSDGMR</sequence>
<dbReference type="InterPro" id="IPR003462">
    <property type="entry name" value="ODC_Mu_crystall"/>
</dbReference>
<proteinExistence type="predicted"/>